<dbReference type="InterPro" id="IPR036097">
    <property type="entry name" value="HisK_dim/P_sf"/>
</dbReference>
<dbReference type="PANTHER" id="PTHR35936">
    <property type="entry name" value="MEMBRANE-BOUND LYTIC MUREIN TRANSGLYCOSYLASE F"/>
    <property type="match status" value="1"/>
</dbReference>
<dbReference type="EC" id="2.7.13.3" evidence="2"/>
<accession>A0A5R8XXH6</accession>
<dbReference type="PANTHER" id="PTHR35936:SF17">
    <property type="entry name" value="ARGININE-BINDING EXTRACELLULAR PROTEIN ARTP"/>
    <property type="match status" value="1"/>
</dbReference>
<keyword evidence="8" id="KW-1185">Reference proteome</keyword>
<evidence type="ECO:0000313" key="8">
    <source>
        <dbReference type="Proteomes" id="UP000308901"/>
    </source>
</evidence>
<organism evidence="7 8">
    <name type="scientific">Arcobacter arenosus</name>
    <dbReference type="NCBI Taxonomy" id="2576037"/>
    <lineage>
        <taxon>Bacteria</taxon>
        <taxon>Pseudomonadati</taxon>
        <taxon>Campylobacterota</taxon>
        <taxon>Epsilonproteobacteria</taxon>
        <taxon>Campylobacterales</taxon>
        <taxon>Arcobacteraceae</taxon>
        <taxon>Arcobacter</taxon>
    </lineage>
</organism>
<dbReference type="SUPFAM" id="SSF55785">
    <property type="entry name" value="PYP-like sensor domain (PAS domain)"/>
    <property type="match status" value="1"/>
</dbReference>
<evidence type="ECO:0000256" key="5">
    <source>
        <dbReference type="SAM" id="Phobius"/>
    </source>
</evidence>
<dbReference type="Gene3D" id="3.30.450.20">
    <property type="entry name" value="PAS domain"/>
    <property type="match status" value="1"/>
</dbReference>
<feature type="domain" description="Histidine kinase" evidence="6">
    <location>
        <begin position="700"/>
        <end position="912"/>
    </location>
</feature>
<dbReference type="SMART" id="SM00062">
    <property type="entry name" value="PBPb"/>
    <property type="match status" value="1"/>
</dbReference>
<evidence type="ECO:0000256" key="2">
    <source>
        <dbReference type="ARBA" id="ARBA00012438"/>
    </source>
</evidence>
<reference evidence="7 8" key="1">
    <citation type="submission" date="2019-05" db="EMBL/GenBank/DDBJ databases">
        <title>Arcobacter sp. nov., isolated from sea sediment.</title>
        <authorList>
            <person name="Kim W."/>
        </authorList>
    </citation>
    <scope>NUCLEOTIDE SEQUENCE [LARGE SCALE GENOMIC DNA]</scope>
    <source>
        <strain evidence="7 8">CAU 1517</strain>
    </source>
</reference>
<comment type="catalytic activity">
    <reaction evidence="1">
        <text>ATP + protein L-histidine = ADP + protein N-phospho-L-histidine.</text>
        <dbReference type="EC" id="2.7.13.3"/>
    </reaction>
</comment>
<dbReference type="InterPro" id="IPR003661">
    <property type="entry name" value="HisK_dim/P_dom"/>
</dbReference>
<dbReference type="InterPro" id="IPR000014">
    <property type="entry name" value="PAS"/>
</dbReference>
<dbReference type="RefSeq" id="WP_138153788.1">
    <property type="nucleotide sequence ID" value="NZ_VANU01000008.1"/>
</dbReference>
<dbReference type="Pfam" id="PF00497">
    <property type="entry name" value="SBP_bac_3"/>
    <property type="match status" value="1"/>
</dbReference>
<evidence type="ECO:0000313" key="7">
    <source>
        <dbReference type="EMBL" id="TLP35541.1"/>
    </source>
</evidence>
<gene>
    <name evidence="7" type="ORF">FDK22_14930</name>
</gene>
<keyword evidence="5" id="KW-0812">Transmembrane</keyword>
<dbReference type="AlphaFoldDB" id="A0A5R8XXH6"/>
<dbReference type="SMART" id="SM00387">
    <property type="entry name" value="HATPase_c"/>
    <property type="match status" value="1"/>
</dbReference>
<dbReference type="Gene3D" id="1.10.287.130">
    <property type="match status" value="1"/>
</dbReference>
<evidence type="ECO:0000256" key="3">
    <source>
        <dbReference type="ARBA" id="ARBA00022553"/>
    </source>
</evidence>
<comment type="caution">
    <text evidence="7">The sequence shown here is derived from an EMBL/GenBank/DDBJ whole genome shotgun (WGS) entry which is preliminary data.</text>
</comment>
<keyword evidence="5" id="KW-0472">Membrane</keyword>
<keyword evidence="3" id="KW-0597">Phosphoprotein</keyword>
<dbReference type="GO" id="GO:0000155">
    <property type="term" value="F:phosphorelay sensor kinase activity"/>
    <property type="evidence" value="ECO:0007669"/>
    <property type="project" value="InterPro"/>
</dbReference>
<dbReference type="SUPFAM" id="SSF47384">
    <property type="entry name" value="Homodimeric domain of signal transducing histidine kinase"/>
    <property type="match status" value="1"/>
</dbReference>
<dbReference type="Proteomes" id="UP000308901">
    <property type="component" value="Unassembled WGS sequence"/>
</dbReference>
<dbReference type="SUPFAM" id="SSF53850">
    <property type="entry name" value="Periplasmic binding protein-like II"/>
    <property type="match status" value="2"/>
</dbReference>
<keyword evidence="5" id="KW-1133">Transmembrane helix</keyword>
<dbReference type="InterPro" id="IPR004358">
    <property type="entry name" value="Sig_transdc_His_kin-like_C"/>
</dbReference>
<dbReference type="InterPro" id="IPR003594">
    <property type="entry name" value="HATPase_dom"/>
</dbReference>
<feature type="transmembrane region" description="Helical" evidence="5">
    <location>
        <begin position="518"/>
        <end position="538"/>
    </location>
</feature>
<sequence>MRLFFISSLFFLTLFANIHTSKNKDLTQLSKTIFTTEEQEYLKQNPLIKVGHSSVFEPLFFKDSSGNLNGIIIDTYKTLSEKFGFDVEFINKSWKEIINDLKNGNIDVIPVINKKIVQKENLLEAEPISKASYSVFTKDSQSFEINSIEDLYGKEIAFNFNILSLKSSLKKYEDKIKIRGQKTTLEAFFLLENNKVDAVITFHRDKYILGKYEIKDIHSIYRLKEFQPNTAAAVKPNDKILQSIINKSINSLSLEEKNTILKKWLGDDSQKNNNNQLTKEEIDFLKTKNEFNVCSKYKNYPIDAVENGKLIGIAGQIYDEISKKLNIKFIPITSNSLEEFKENINKDKCDLISMEKNRYTGYKDFTFTKPMLNQFYVSIGSINNPYISNLSQLNNHIFYTKDEIFKNQFLEKYPKAKVIVNSNIDEIMKIIKNDSKSHFILTTYIADETIRKYGPDKFKIDDIFDSLKANGAILVNNKYPLLHSSINKTINDFSNEQLNSFASNYRISKYVIEKNYEWLWYILFILLVIIALLEFRYIKILDKKRKKENELTNSLKQARKIAKISSFVNDLSKDYYEEIDDSIYDIFEISPKDYPKISRKLLIDFIHPDDKEKFKEKLMNSYTSKEEQNAEVKIITPAKKVKYIMIYWKMIHNKDKEAIKTIASVQDITEKVLNEKERIQQAFLLQKQSKLALQGEMLNMIAHQWRQPLNQLSVLTQMFIRKVEPNVAQKDEFVFYKNTTTDILKHLSQTIEDFCNFYKPNKKKEAFLLEEFYRNLEVLISNRVENLIIEYNNLEKLKIYTFKNELLQVFLTMINNSIEAVTKDKPNFYIKIYNLLENEKLIIKIEDNAGGISENVIENIFEPYFSTKEEKNGTGLGLYMSKLIIENSVSGKINVTTQDDITIFTIEIPLKEKDKNE</sequence>
<keyword evidence="4" id="KW-0732">Signal</keyword>
<dbReference type="InterPro" id="IPR035965">
    <property type="entry name" value="PAS-like_dom_sf"/>
</dbReference>
<dbReference type="PRINTS" id="PR00344">
    <property type="entry name" value="BCTRLSENSOR"/>
</dbReference>
<evidence type="ECO:0000259" key="6">
    <source>
        <dbReference type="PROSITE" id="PS50109"/>
    </source>
</evidence>
<evidence type="ECO:0000256" key="4">
    <source>
        <dbReference type="ARBA" id="ARBA00022729"/>
    </source>
</evidence>
<name>A0A5R8XXH6_9BACT</name>
<dbReference type="Gene3D" id="3.40.190.10">
    <property type="entry name" value="Periplasmic binding protein-like II"/>
    <property type="match status" value="4"/>
</dbReference>
<dbReference type="CDD" id="cd00082">
    <property type="entry name" value="HisKA"/>
    <property type="match status" value="1"/>
</dbReference>
<dbReference type="Pfam" id="PF02518">
    <property type="entry name" value="HATPase_c"/>
    <property type="match status" value="1"/>
</dbReference>
<dbReference type="Gene3D" id="3.30.565.10">
    <property type="entry name" value="Histidine kinase-like ATPase, C-terminal domain"/>
    <property type="match status" value="1"/>
</dbReference>
<dbReference type="InterPro" id="IPR036890">
    <property type="entry name" value="HATPase_C_sf"/>
</dbReference>
<protein>
    <recommendedName>
        <fullName evidence="2">histidine kinase</fullName>
        <ecNumber evidence="2">2.7.13.3</ecNumber>
    </recommendedName>
</protein>
<dbReference type="InterPro" id="IPR001638">
    <property type="entry name" value="Solute-binding_3/MltF_N"/>
</dbReference>
<dbReference type="OrthoDB" id="9789238at2"/>
<dbReference type="SUPFAM" id="SSF55874">
    <property type="entry name" value="ATPase domain of HSP90 chaperone/DNA topoisomerase II/histidine kinase"/>
    <property type="match status" value="1"/>
</dbReference>
<dbReference type="InterPro" id="IPR005467">
    <property type="entry name" value="His_kinase_dom"/>
</dbReference>
<dbReference type="EMBL" id="VANU01000008">
    <property type="protein sequence ID" value="TLP35541.1"/>
    <property type="molecule type" value="Genomic_DNA"/>
</dbReference>
<evidence type="ECO:0000256" key="1">
    <source>
        <dbReference type="ARBA" id="ARBA00000085"/>
    </source>
</evidence>
<dbReference type="CDD" id="cd00130">
    <property type="entry name" value="PAS"/>
    <property type="match status" value="1"/>
</dbReference>
<proteinExistence type="predicted"/>
<dbReference type="PROSITE" id="PS50109">
    <property type="entry name" value="HIS_KIN"/>
    <property type="match status" value="1"/>
</dbReference>